<proteinExistence type="predicted"/>
<protein>
    <recommendedName>
        <fullName evidence="3">TonB-dependent receptor</fullName>
    </recommendedName>
</protein>
<accession>A0ABX5VAM8</accession>
<dbReference type="Proteomes" id="UP000306825">
    <property type="component" value="Chromosome"/>
</dbReference>
<dbReference type="EMBL" id="CP040463">
    <property type="protein sequence ID" value="QCT93846.1"/>
    <property type="molecule type" value="Genomic_DNA"/>
</dbReference>
<organism evidence="1 2">
    <name type="scientific">Caminibacter mediatlanticus TB-2</name>
    <dbReference type="NCBI Taxonomy" id="391592"/>
    <lineage>
        <taxon>Bacteria</taxon>
        <taxon>Pseudomonadati</taxon>
        <taxon>Campylobacterota</taxon>
        <taxon>Epsilonproteobacteria</taxon>
        <taxon>Nautiliales</taxon>
        <taxon>Nautiliaceae</taxon>
        <taxon>Caminibacter</taxon>
    </lineage>
</organism>
<evidence type="ECO:0008006" key="3">
    <source>
        <dbReference type="Google" id="ProtNLM"/>
    </source>
</evidence>
<reference evidence="1 2" key="1">
    <citation type="submission" date="2019-05" db="EMBL/GenBank/DDBJ databases">
        <title>A comparative analysis of the Nautiliaceae.</title>
        <authorList>
            <person name="Grosche A."/>
            <person name="Smedile F."/>
            <person name="Vetriani C."/>
        </authorList>
    </citation>
    <scope>NUCLEOTIDE SEQUENCE [LARGE SCALE GENOMIC DNA]</scope>
    <source>
        <strain evidence="1 2">TB-2</strain>
    </source>
</reference>
<dbReference type="SUPFAM" id="SSF56935">
    <property type="entry name" value="Porins"/>
    <property type="match status" value="1"/>
</dbReference>
<sequence>MKKIILLILTTIIVFSADLNNLLNELCVSDDLSQKTKKENAGYVIVYTREDLDNMKILSLKEILEQIPFFKYNEDSNALIDLLYLPFQPKNPYMIKLIINDNEVTLPIGGDVLQIIGQITTKYIDHIEIYIGMPSFEISQSPAWSIIKIYTKKGYRENSNILGGLIGSRKLNEEYISSGFGNENKSYYLFFANDNIYRKNYTFNKYNLNRNIFGKTFVGSFDFNNFELFSLITKFKKNSFIGNSFTISPINNYIKPSYYLFNINYKKNNFKILTLFQYVDSKSYQKNDDILGYYNNKIYYESKNNLKQSTYSIKISNKFTLNNSSLFLQGNLGKDLFNIQNYYDGIEYKLQNFNKIYKKSIGCEYTYLLNQNNLFTLSYNYKIDNYINIKKFKNISKKVGYIYNDKKFTFKTFYYQGSFIPTPEMIFINKNLSKIDTKSYSFKAKYNKFYFLYTNTKMKNVIVNIPKIGLINDSNYHKYNNYLISYTYIKNKIKNNIRVWRAYIQIPHKKMIISNGFTNNFFFNKDVWSFYTSLIYYKNNLNQENINLNTTISKKFKNFEVYFKGINILNKTLKTEYISYNPLTNSLQTFKAEPIERVFVGGIEWKF</sequence>
<evidence type="ECO:0000313" key="1">
    <source>
        <dbReference type="EMBL" id="QCT93846.1"/>
    </source>
</evidence>
<gene>
    <name evidence="1" type="ORF">FE773_01210</name>
</gene>
<keyword evidence="2" id="KW-1185">Reference proteome</keyword>
<dbReference type="RefSeq" id="WP_138322826.1">
    <property type="nucleotide sequence ID" value="NZ_CP040463.1"/>
</dbReference>
<evidence type="ECO:0000313" key="2">
    <source>
        <dbReference type="Proteomes" id="UP000306825"/>
    </source>
</evidence>
<name>A0ABX5VAM8_9BACT</name>